<evidence type="ECO:0000256" key="1">
    <source>
        <dbReference type="ARBA" id="ARBA00004429"/>
    </source>
</evidence>
<evidence type="ECO:0000256" key="3">
    <source>
        <dbReference type="ARBA" id="ARBA00022448"/>
    </source>
</evidence>
<dbReference type="InterPro" id="IPR001036">
    <property type="entry name" value="Acrflvin-R"/>
</dbReference>
<keyword evidence="6 9" id="KW-0812">Transmembrane</keyword>
<feature type="transmembrane region" description="Helical" evidence="9">
    <location>
        <begin position="974"/>
        <end position="994"/>
    </location>
</feature>
<evidence type="ECO:0000256" key="4">
    <source>
        <dbReference type="ARBA" id="ARBA00022475"/>
    </source>
</evidence>
<dbReference type="NCBIfam" id="TIGR00915">
    <property type="entry name" value="2A0602"/>
    <property type="match status" value="1"/>
</dbReference>
<keyword evidence="12" id="KW-1185">Reference proteome</keyword>
<dbReference type="Gene3D" id="3.30.2090.10">
    <property type="entry name" value="Multidrug efflux transporter AcrB TolC docking domain, DN and DC subdomains"/>
    <property type="match status" value="2"/>
</dbReference>
<feature type="transmembrane region" description="Helical" evidence="9">
    <location>
        <begin position="393"/>
        <end position="417"/>
    </location>
</feature>
<keyword evidence="7 9" id="KW-1133">Transmembrane helix</keyword>
<evidence type="ECO:0000256" key="5">
    <source>
        <dbReference type="ARBA" id="ARBA00022519"/>
    </source>
</evidence>
<feature type="transmembrane region" description="Helical" evidence="9">
    <location>
        <begin position="367"/>
        <end position="386"/>
    </location>
</feature>
<feature type="transmembrane region" description="Helical" evidence="9">
    <location>
        <begin position="1047"/>
        <end position="1070"/>
    </location>
</feature>
<keyword evidence="3" id="KW-0813">Transport</keyword>
<dbReference type="FunFam" id="3.30.70.1430:FF:000001">
    <property type="entry name" value="Efflux pump membrane transporter"/>
    <property type="match status" value="1"/>
</dbReference>
<feature type="transmembrane region" description="Helical" evidence="9">
    <location>
        <begin position="464"/>
        <end position="484"/>
    </location>
</feature>
<gene>
    <name evidence="11" type="primary">bepE_1</name>
    <name evidence="11" type="ORF">ETAA1_09970</name>
</gene>
<dbReference type="InterPro" id="IPR000731">
    <property type="entry name" value="SSD"/>
</dbReference>
<dbReference type="OrthoDB" id="220575at2"/>
<dbReference type="KEGG" id="uli:ETAA1_09970"/>
<evidence type="ECO:0000256" key="2">
    <source>
        <dbReference type="ARBA" id="ARBA00010942"/>
    </source>
</evidence>
<evidence type="ECO:0000256" key="6">
    <source>
        <dbReference type="ARBA" id="ARBA00022692"/>
    </source>
</evidence>
<dbReference type="Gene3D" id="1.20.1640.10">
    <property type="entry name" value="Multidrug efflux transporter AcrB transmembrane domain"/>
    <property type="match status" value="2"/>
</dbReference>
<accession>A0A517XNK8</accession>
<dbReference type="RefSeq" id="WP_145234830.1">
    <property type="nucleotide sequence ID" value="NZ_CP036273.1"/>
</dbReference>
<dbReference type="EMBL" id="CP036273">
    <property type="protein sequence ID" value="QDU19094.1"/>
    <property type="molecule type" value="Genomic_DNA"/>
</dbReference>
<feature type="transmembrane region" description="Helical" evidence="9">
    <location>
        <begin position="569"/>
        <end position="591"/>
    </location>
</feature>
<sequence>MSAPTHTSAPTPHSAFHFFIDRPVFGIVLSVLTTLVGVLALAALPVAQYPDVVPPQIVVTTQYPGASARTVAETVAAPIEQQINGVEGMLYLESQCTDDGNMRLTVTFRVGTDPDMAQVLVQNRVAIATATLPAEVKQIGVTTKKQSTSILMVVNVYSPKGKDGKPAKDSIEVSAFVNTQVLDDLARVTGVGDASVRGSRDYAMRVWLDPNKMADLQLTAGDVVSAVQSQNAQVAAGQIGRPPVPAGQTTQLVISTQGRLKSEEEFRNIVVKAGRVTAGGEPEGLVRLGEIARVELGAKAYDTSSFLDRDPAVAVVLYTLPGANALNTAERVKTRMEELKKERFPEGIEYTIGFDTTGFVEESIESVIHTLTEAFVLVFIVVIVFLQNWRAALIPMLAVPVALVGTLAVMLAVGFSINMLTLFGMVLAIGIVVDDAIVVVEAVEANLAKGMEPREATRAAMSEVGTAILGISMVLAAVFIPSAFIPGITGQFFQQFAITIAASTLLSAFNSLTLTPALCPLLLKSHHAPKGLLDRAINFVLGWFFKLFNTGFDYTTRGYAWVVRRSLRLAALVLLAYVGLLVATGAAFTAVPPGFIPDQDQGYLMVNIQLPDGASLERTEAVAARVTEIALKTDGVARVVNLPGYSLLASANISNTGGMFLPLKPFAERPGRRAPVIAGELNKQFAAIGEGVVVSFGPPPILGLGTGGGFKLQILDRGGLGYPALQGIANNLGVAATKEPGIVGATSTFRSSAPQLWVRVDRDRAARMGVPVSDINQALQVYMGSLYVNDITLRDRNWQVQVQADGPFRVTEEDLRKIKVRGPNGEMIPLAGLIVIDNAAGPPKVARFQMAPAADLSGFTNPRAISSGRAMATMEALAARELPPGMGFEWTEMSYQEKLAANTPVRIPGLFTYTGDTTLLVFGLSVLVAFLVMAALYESWLLPLAIVMVVPMCLLCAVAGLLLTGLDLNVFCQIGLVVLVGLATKNAILIVEFAKQKREAGATRHEAAVEAARSRLRPILMTSFAFILGVVPLLLRSGAGAEMQVALGTAVFSGMLGVTVFGVFLTPVFYSVIERLRGPDAPPATEQKA</sequence>
<proteinExistence type="inferred from homology"/>
<dbReference type="SUPFAM" id="SSF82693">
    <property type="entry name" value="Multidrug efflux transporter AcrB pore domain, PN1, PN2, PC1 and PC2 subdomains"/>
    <property type="match status" value="4"/>
</dbReference>
<comment type="subcellular location">
    <subcellularLocation>
        <location evidence="1">Cell inner membrane</location>
        <topology evidence="1">Multi-pass membrane protein</topology>
    </subcellularLocation>
</comment>
<dbReference type="FunFam" id="1.20.1640.10:FF:000001">
    <property type="entry name" value="Efflux pump membrane transporter"/>
    <property type="match status" value="1"/>
</dbReference>
<dbReference type="InterPro" id="IPR004764">
    <property type="entry name" value="MdtF-like"/>
</dbReference>
<evidence type="ECO:0000256" key="8">
    <source>
        <dbReference type="ARBA" id="ARBA00023136"/>
    </source>
</evidence>
<keyword evidence="8 9" id="KW-0472">Membrane</keyword>
<dbReference type="Gene3D" id="3.30.70.1430">
    <property type="entry name" value="Multidrug efflux transporter AcrB pore domain"/>
    <property type="match status" value="2"/>
</dbReference>
<dbReference type="PANTHER" id="PTHR32063">
    <property type="match status" value="1"/>
</dbReference>
<evidence type="ECO:0000313" key="12">
    <source>
        <dbReference type="Proteomes" id="UP000319576"/>
    </source>
</evidence>
<organism evidence="11 12">
    <name type="scientific">Urbifossiella limnaea</name>
    <dbReference type="NCBI Taxonomy" id="2528023"/>
    <lineage>
        <taxon>Bacteria</taxon>
        <taxon>Pseudomonadati</taxon>
        <taxon>Planctomycetota</taxon>
        <taxon>Planctomycetia</taxon>
        <taxon>Gemmatales</taxon>
        <taxon>Gemmataceae</taxon>
        <taxon>Urbifossiella</taxon>
    </lineage>
</organism>
<feature type="transmembrane region" description="Helical" evidence="9">
    <location>
        <begin position="919"/>
        <end position="937"/>
    </location>
</feature>
<feature type="transmembrane region" description="Helical" evidence="9">
    <location>
        <begin position="944"/>
        <end position="962"/>
    </location>
</feature>
<dbReference type="GO" id="GO:0042910">
    <property type="term" value="F:xenobiotic transmembrane transporter activity"/>
    <property type="evidence" value="ECO:0007669"/>
    <property type="project" value="TreeGrafter"/>
</dbReference>
<dbReference type="PROSITE" id="PS50156">
    <property type="entry name" value="SSD"/>
    <property type="match status" value="1"/>
</dbReference>
<keyword evidence="5" id="KW-0997">Cell inner membrane</keyword>
<dbReference type="Proteomes" id="UP000319576">
    <property type="component" value="Chromosome"/>
</dbReference>
<feature type="transmembrane region" description="Helical" evidence="9">
    <location>
        <begin position="423"/>
        <end position="443"/>
    </location>
</feature>
<dbReference type="GO" id="GO:0009636">
    <property type="term" value="P:response to toxic substance"/>
    <property type="evidence" value="ECO:0007669"/>
    <property type="project" value="UniProtKB-ARBA"/>
</dbReference>
<evidence type="ECO:0000256" key="7">
    <source>
        <dbReference type="ARBA" id="ARBA00022989"/>
    </source>
</evidence>
<feature type="domain" description="SSD" evidence="10">
    <location>
        <begin position="392"/>
        <end position="521"/>
    </location>
</feature>
<name>A0A517XNK8_9BACT</name>
<feature type="transmembrane region" description="Helical" evidence="9">
    <location>
        <begin position="496"/>
        <end position="523"/>
    </location>
</feature>
<evidence type="ECO:0000313" key="11">
    <source>
        <dbReference type="EMBL" id="QDU19094.1"/>
    </source>
</evidence>
<dbReference type="AlphaFoldDB" id="A0A517XNK8"/>
<feature type="transmembrane region" description="Helical" evidence="9">
    <location>
        <begin position="1015"/>
        <end position="1035"/>
    </location>
</feature>
<dbReference type="SUPFAM" id="SSF82866">
    <property type="entry name" value="Multidrug efflux transporter AcrB transmembrane domain"/>
    <property type="match status" value="2"/>
</dbReference>
<dbReference type="Gene3D" id="3.30.70.1320">
    <property type="entry name" value="Multidrug efflux transporter AcrB pore domain like"/>
    <property type="match status" value="1"/>
</dbReference>
<feature type="transmembrane region" description="Helical" evidence="9">
    <location>
        <begin position="24"/>
        <end position="47"/>
    </location>
</feature>
<comment type="similarity">
    <text evidence="2">Belongs to the resistance-nodulation-cell division (RND) (TC 2.A.6) family.</text>
</comment>
<dbReference type="PANTHER" id="PTHR32063:SF11">
    <property type="entry name" value="CATION OR DRUG EFFLUX SYSTEM PROTEIN"/>
    <property type="match status" value="1"/>
</dbReference>
<keyword evidence="4" id="KW-1003">Cell membrane</keyword>
<evidence type="ECO:0000256" key="9">
    <source>
        <dbReference type="SAM" id="Phobius"/>
    </source>
</evidence>
<dbReference type="SUPFAM" id="SSF82714">
    <property type="entry name" value="Multidrug efflux transporter AcrB TolC docking domain, DN and DC subdomains"/>
    <property type="match status" value="2"/>
</dbReference>
<dbReference type="Pfam" id="PF00873">
    <property type="entry name" value="ACR_tran"/>
    <property type="match status" value="1"/>
</dbReference>
<dbReference type="GO" id="GO:0005886">
    <property type="term" value="C:plasma membrane"/>
    <property type="evidence" value="ECO:0007669"/>
    <property type="project" value="UniProtKB-SubCell"/>
</dbReference>
<dbReference type="NCBIfam" id="NF000282">
    <property type="entry name" value="RND_permease_1"/>
    <property type="match status" value="1"/>
</dbReference>
<dbReference type="Gene3D" id="3.30.70.1440">
    <property type="entry name" value="Multidrug efflux transporter AcrB pore domain"/>
    <property type="match status" value="1"/>
</dbReference>
<dbReference type="PRINTS" id="PR00702">
    <property type="entry name" value="ACRIFLAVINRP"/>
</dbReference>
<evidence type="ECO:0000259" key="10">
    <source>
        <dbReference type="PROSITE" id="PS50156"/>
    </source>
</evidence>
<dbReference type="GO" id="GO:0015562">
    <property type="term" value="F:efflux transmembrane transporter activity"/>
    <property type="evidence" value="ECO:0007669"/>
    <property type="project" value="InterPro"/>
</dbReference>
<protein>
    <submittedName>
        <fullName evidence="11">Efflux pump membrane transporter BepE</fullName>
    </submittedName>
</protein>
<reference evidence="11 12" key="1">
    <citation type="submission" date="2019-02" db="EMBL/GenBank/DDBJ databases">
        <title>Deep-cultivation of Planctomycetes and their phenomic and genomic characterization uncovers novel biology.</title>
        <authorList>
            <person name="Wiegand S."/>
            <person name="Jogler M."/>
            <person name="Boedeker C."/>
            <person name="Pinto D."/>
            <person name="Vollmers J."/>
            <person name="Rivas-Marin E."/>
            <person name="Kohn T."/>
            <person name="Peeters S.H."/>
            <person name="Heuer A."/>
            <person name="Rast P."/>
            <person name="Oberbeckmann S."/>
            <person name="Bunk B."/>
            <person name="Jeske O."/>
            <person name="Meyerdierks A."/>
            <person name="Storesund J.E."/>
            <person name="Kallscheuer N."/>
            <person name="Luecker S."/>
            <person name="Lage O.M."/>
            <person name="Pohl T."/>
            <person name="Merkel B.J."/>
            <person name="Hornburger P."/>
            <person name="Mueller R.-W."/>
            <person name="Bruemmer F."/>
            <person name="Labrenz M."/>
            <person name="Spormann A.M."/>
            <person name="Op den Camp H."/>
            <person name="Overmann J."/>
            <person name="Amann R."/>
            <person name="Jetten M.S.M."/>
            <person name="Mascher T."/>
            <person name="Medema M.H."/>
            <person name="Devos D.P."/>
            <person name="Kaster A.-K."/>
            <person name="Ovreas L."/>
            <person name="Rohde M."/>
            <person name="Galperin M.Y."/>
            <person name="Jogler C."/>
        </authorList>
    </citation>
    <scope>NUCLEOTIDE SEQUENCE [LARGE SCALE GENOMIC DNA]</scope>
    <source>
        <strain evidence="11 12">ETA_A1</strain>
    </source>
</reference>
<dbReference type="InterPro" id="IPR027463">
    <property type="entry name" value="AcrB_DN_DC_subdom"/>
</dbReference>